<dbReference type="GO" id="GO:0019316">
    <property type="term" value="P:D-allose catabolic process"/>
    <property type="evidence" value="ECO:0007669"/>
    <property type="project" value="TreeGrafter"/>
</dbReference>
<protein>
    <submittedName>
        <fullName evidence="3">Ribose 5-phosphate isomerase B</fullName>
        <ecNumber evidence="3">5.3.1.6</ecNumber>
    </submittedName>
</protein>
<organism evidence="3 4">
    <name type="scientific">Bergeyella cardium</name>
    <dbReference type="NCBI Taxonomy" id="1585976"/>
    <lineage>
        <taxon>Bacteria</taxon>
        <taxon>Pseudomonadati</taxon>
        <taxon>Bacteroidota</taxon>
        <taxon>Flavobacteriia</taxon>
        <taxon>Flavobacteriales</taxon>
        <taxon>Weeksellaceae</taxon>
        <taxon>Bergeyella</taxon>
    </lineage>
</organism>
<dbReference type="NCBIfam" id="NF004051">
    <property type="entry name" value="PRK05571.1"/>
    <property type="match status" value="1"/>
</dbReference>
<dbReference type="PANTHER" id="PTHR30345">
    <property type="entry name" value="RIBOSE-5-PHOSPHATE ISOMERASE B"/>
    <property type="match status" value="1"/>
</dbReference>
<dbReference type="OrthoDB" id="1778624at2"/>
<evidence type="ECO:0000313" key="3">
    <source>
        <dbReference type="EMBL" id="QHN65212.1"/>
    </source>
</evidence>
<dbReference type="NCBIfam" id="TIGR01120">
    <property type="entry name" value="rpiB"/>
    <property type="match status" value="1"/>
</dbReference>
<name>A0A6P1QSX1_9FLAO</name>
<comment type="similarity">
    <text evidence="1">Belongs to the LacAB/RpiB family.</text>
</comment>
<evidence type="ECO:0000313" key="4">
    <source>
        <dbReference type="Proteomes" id="UP000464318"/>
    </source>
</evidence>
<dbReference type="GO" id="GO:0009052">
    <property type="term" value="P:pentose-phosphate shunt, non-oxidative branch"/>
    <property type="evidence" value="ECO:0007669"/>
    <property type="project" value="TreeGrafter"/>
</dbReference>
<dbReference type="EC" id="5.3.1.6" evidence="3"/>
<dbReference type="PIRSF" id="PIRSF005384">
    <property type="entry name" value="RpiB_LacA_B"/>
    <property type="match status" value="1"/>
</dbReference>
<reference evidence="3 4" key="1">
    <citation type="submission" date="2018-04" db="EMBL/GenBank/DDBJ databases">
        <title>Characteristic and Complete Genome Sequencing of A Novel Member of Infective Endocarditis Causative Bacteria: Bergeyella cardium QL-PH.</title>
        <authorList>
            <person name="Pan H."/>
            <person name="Sun E."/>
            <person name="Zhang Y."/>
        </authorList>
    </citation>
    <scope>NUCLEOTIDE SEQUENCE [LARGE SCALE GENOMIC DNA]</scope>
    <source>
        <strain evidence="3 4">HPQL</strain>
    </source>
</reference>
<dbReference type="Gene3D" id="3.40.1400.10">
    <property type="entry name" value="Sugar-phosphate isomerase, RpiB/LacA/LacB"/>
    <property type="match status" value="1"/>
</dbReference>
<dbReference type="InterPro" id="IPR003500">
    <property type="entry name" value="RpiB_LacA_LacB"/>
</dbReference>
<evidence type="ECO:0000256" key="1">
    <source>
        <dbReference type="ARBA" id="ARBA00008754"/>
    </source>
</evidence>
<dbReference type="RefSeq" id="WP_120488172.1">
    <property type="nucleotide sequence ID" value="NZ_CP029149.1"/>
</dbReference>
<keyword evidence="2 3" id="KW-0413">Isomerase</keyword>
<accession>A0A6P1QSX1</accession>
<dbReference type="SUPFAM" id="SSF89623">
    <property type="entry name" value="Ribose/Galactose isomerase RpiB/AlsB"/>
    <property type="match status" value="1"/>
</dbReference>
<dbReference type="PANTHER" id="PTHR30345:SF0">
    <property type="entry name" value="DNA DAMAGE-REPAIR_TOLERATION PROTEIN DRT102"/>
    <property type="match status" value="1"/>
</dbReference>
<proteinExistence type="inferred from homology"/>
<evidence type="ECO:0000256" key="2">
    <source>
        <dbReference type="ARBA" id="ARBA00023235"/>
    </source>
</evidence>
<dbReference type="InterPro" id="IPR036569">
    <property type="entry name" value="RpiB_LacA_LacB_sf"/>
</dbReference>
<dbReference type="Pfam" id="PF02502">
    <property type="entry name" value="LacAB_rpiB"/>
    <property type="match status" value="1"/>
</dbReference>
<dbReference type="AlphaFoldDB" id="A0A6P1QSX1"/>
<gene>
    <name evidence="3" type="primary">rpiB</name>
    <name evidence="3" type="ORF">DBX24_04525</name>
</gene>
<dbReference type="GO" id="GO:0004751">
    <property type="term" value="F:ribose-5-phosphate isomerase activity"/>
    <property type="evidence" value="ECO:0007669"/>
    <property type="project" value="UniProtKB-EC"/>
</dbReference>
<dbReference type="Proteomes" id="UP000464318">
    <property type="component" value="Chromosome"/>
</dbReference>
<dbReference type="InterPro" id="IPR004785">
    <property type="entry name" value="RpiB"/>
</dbReference>
<dbReference type="EMBL" id="CP029149">
    <property type="protein sequence ID" value="QHN65212.1"/>
    <property type="molecule type" value="Genomic_DNA"/>
</dbReference>
<sequence length="144" mass="15686">MIKLAIACDHAGFEYKEYLKKELSAQFEITDYGTHSAASVDYPDFVHPAAISVEKGENQFGILVCGSGQGVQLTANKHAGIRCALCWMPELGALARQHNNCNMLALPARFIAKELSLEIAKTFLSTPFEGGRHQSRVDKISAGC</sequence>
<dbReference type="KEGG" id="bcad:DBX24_04525"/>
<dbReference type="NCBIfam" id="TIGR00689">
    <property type="entry name" value="rpiB_lacA_lacB"/>
    <property type="match status" value="1"/>
</dbReference>
<keyword evidence="4" id="KW-1185">Reference proteome</keyword>